<keyword evidence="3" id="KW-0812">Transmembrane</keyword>
<dbReference type="EC" id="7.1.1.8" evidence="12"/>
<evidence type="ECO:0000256" key="1">
    <source>
        <dbReference type="ARBA" id="ARBA00004167"/>
    </source>
</evidence>
<dbReference type="EMBL" id="MCGR01000081">
    <property type="protein sequence ID" value="ORY57708.1"/>
    <property type="molecule type" value="Genomic_DNA"/>
</dbReference>
<comment type="subcellular location">
    <subcellularLocation>
        <location evidence="1">Membrane</location>
        <topology evidence="1">Single-pass membrane protein</topology>
    </subcellularLocation>
    <subcellularLocation>
        <location evidence="13">Mitochondrion inner membrane</location>
    </subcellularLocation>
</comment>
<evidence type="ECO:0000313" key="15">
    <source>
        <dbReference type="EMBL" id="ORY57708.1"/>
    </source>
</evidence>
<dbReference type="Gene3D" id="1.20.5.270">
    <property type="entry name" value="Ubiquinol cytochrome reductase, transmembrane domain"/>
    <property type="match status" value="1"/>
</dbReference>
<evidence type="ECO:0000256" key="9">
    <source>
        <dbReference type="ARBA" id="ARBA00023136"/>
    </source>
</evidence>
<keyword evidence="10" id="KW-1015">Disulfide bond</keyword>
<protein>
    <recommendedName>
        <fullName evidence="11 12">Cytochrome b-c1 complex subunit Rieske, mitochondrial</fullName>
        <ecNumber evidence="12">7.1.1.8</ecNumber>
    </recommendedName>
</protein>
<dbReference type="InterPro" id="IPR004192">
    <property type="entry name" value="Rieske_TM"/>
</dbReference>
<comment type="miscellaneous">
    <text evidence="12">The Rieske protein is a high potential 2Fe-2S protein.</text>
</comment>
<dbReference type="PROSITE" id="PS51296">
    <property type="entry name" value="RIESKE"/>
    <property type="match status" value="1"/>
</dbReference>
<dbReference type="PRINTS" id="PR00162">
    <property type="entry name" value="RIESKE"/>
</dbReference>
<dbReference type="InterPro" id="IPR037008">
    <property type="entry name" value="bc1_Rieske_TM_sf"/>
</dbReference>
<comment type="similarity">
    <text evidence="2">Belongs to the Rieske iron-sulfur protein family.</text>
</comment>
<dbReference type="AlphaFoldDB" id="A0A1Y2DEK9"/>
<comment type="cofactor">
    <cofactor evidence="12">
        <name>[2Fe-2S] cluster</name>
        <dbReference type="ChEBI" id="CHEBI:190135"/>
    </cofactor>
    <text evidence="12">Binds 1 [2Fe-2S] cluster per subunit.</text>
</comment>
<dbReference type="Pfam" id="PF02921">
    <property type="entry name" value="UCR_TM"/>
    <property type="match status" value="1"/>
</dbReference>
<keyword evidence="8" id="KW-0411">Iron-sulfur</keyword>
<evidence type="ECO:0000259" key="14">
    <source>
        <dbReference type="PROSITE" id="PS51296"/>
    </source>
</evidence>
<sequence>MSFLRSAVNVAPTSKVLATGVPIARGLNLAAASGAHAGHGHHDSSSRTDFSSVPAWATRVENGLQGTIARSKVNAAPARPFQPRFMSTSSKALSASTQVPDFTPYTKGTHETSARAYSYFVVGSMGLITAAGAKSTVSDFLTNMSASSDVLALAKVEVDLSTIPEGKNVIIKWRGKPVFIRHRTADEIAEANQVDVKSLRDPETDAERTKKPEWLVMLGVCTHLGCVPIGEAGDYGGWYCPCHGSHYDISGRARRGPAPLNLEIPEYEFEEGSKLIIG</sequence>
<name>A0A1Y2DEK9_9BASI</name>
<evidence type="ECO:0000256" key="2">
    <source>
        <dbReference type="ARBA" id="ARBA00010651"/>
    </source>
</evidence>
<evidence type="ECO:0000313" key="16">
    <source>
        <dbReference type="Proteomes" id="UP000193467"/>
    </source>
</evidence>
<dbReference type="InterPro" id="IPR017941">
    <property type="entry name" value="Rieske_2Fe-2S"/>
</dbReference>
<dbReference type="NCBIfam" id="TIGR01416">
    <property type="entry name" value="Rieske_proteo"/>
    <property type="match status" value="1"/>
</dbReference>
<dbReference type="SUPFAM" id="SSF81502">
    <property type="entry name" value="ISP transmembrane anchor"/>
    <property type="match status" value="1"/>
</dbReference>
<dbReference type="GO" id="GO:0051537">
    <property type="term" value="F:2 iron, 2 sulfur cluster binding"/>
    <property type="evidence" value="ECO:0007669"/>
    <property type="project" value="UniProtKB-KW"/>
</dbReference>
<keyword evidence="12" id="KW-0813">Transport</keyword>
<accession>A0A1Y2DEK9</accession>
<evidence type="ECO:0000256" key="11">
    <source>
        <dbReference type="ARBA" id="ARBA00072517"/>
    </source>
</evidence>
<keyword evidence="12" id="KW-0249">Electron transport</keyword>
<evidence type="ECO:0000256" key="13">
    <source>
        <dbReference type="RuleBase" id="RU004495"/>
    </source>
</evidence>
<keyword evidence="7" id="KW-0408">Iron</keyword>
<dbReference type="InterPro" id="IPR014349">
    <property type="entry name" value="Rieske_Fe-S_prot"/>
</dbReference>
<comment type="catalytic activity">
    <reaction evidence="12">
        <text>a quinol + 2 Fe(III)-[cytochrome c](out) = a quinone + 2 Fe(II)-[cytochrome c](out) + 2 H(+)(out)</text>
        <dbReference type="Rhea" id="RHEA:11484"/>
        <dbReference type="Rhea" id="RHEA-COMP:10350"/>
        <dbReference type="Rhea" id="RHEA-COMP:14399"/>
        <dbReference type="ChEBI" id="CHEBI:15378"/>
        <dbReference type="ChEBI" id="CHEBI:24646"/>
        <dbReference type="ChEBI" id="CHEBI:29033"/>
        <dbReference type="ChEBI" id="CHEBI:29034"/>
        <dbReference type="ChEBI" id="CHEBI:132124"/>
        <dbReference type="EC" id="7.1.1.8"/>
    </reaction>
</comment>
<evidence type="ECO:0000256" key="10">
    <source>
        <dbReference type="ARBA" id="ARBA00023157"/>
    </source>
</evidence>
<dbReference type="Pfam" id="PF00355">
    <property type="entry name" value="Rieske"/>
    <property type="match status" value="1"/>
</dbReference>
<evidence type="ECO:0000256" key="7">
    <source>
        <dbReference type="ARBA" id="ARBA00023004"/>
    </source>
</evidence>
<keyword evidence="13" id="KW-0679">Respiratory chain</keyword>
<dbReference type="InterPro" id="IPR036922">
    <property type="entry name" value="Rieske_2Fe-2S_sf"/>
</dbReference>
<evidence type="ECO:0000256" key="8">
    <source>
        <dbReference type="ARBA" id="ARBA00023014"/>
    </source>
</evidence>
<evidence type="ECO:0000256" key="6">
    <source>
        <dbReference type="ARBA" id="ARBA00022989"/>
    </source>
</evidence>
<reference evidence="15 16" key="1">
    <citation type="submission" date="2016-07" db="EMBL/GenBank/DDBJ databases">
        <title>Pervasive Adenine N6-methylation of Active Genes in Fungi.</title>
        <authorList>
            <consortium name="DOE Joint Genome Institute"/>
            <person name="Mondo S.J."/>
            <person name="Dannebaum R.O."/>
            <person name="Kuo R.C."/>
            <person name="Labutti K."/>
            <person name="Haridas S."/>
            <person name="Kuo A."/>
            <person name="Salamov A."/>
            <person name="Ahrendt S.R."/>
            <person name="Lipzen A."/>
            <person name="Sullivan W."/>
            <person name="Andreopoulos W.B."/>
            <person name="Clum A."/>
            <person name="Lindquist E."/>
            <person name="Daum C."/>
            <person name="Ramamoorthy G.K."/>
            <person name="Gryganskyi A."/>
            <person name="Culley D."/>
            <person name="Magnuson J.K."/>
            <person name="James T.Y."/>
            <person name="O'Malley M.A."/>
            <person name="Stajich J.E."/>
            <person name="Spatafora J.W."/>
            <person name="Visel A."/>
            <person name="Grigoriev I.V."/>
        </authorList>
    </citation>
    <scope>NUCLEOTIDE SEQUENCE [LARGE SCALE GENOMIC DNA]</scope>
    <source>
        <strain evidence="15 16">62-1032</strain>
    </source>
</reference>
<gene>
    <name evidence="15" type="ORF">BCR35DRAFT_296014</name>
</gene>
<keyword evidence="5" id="KW-0479">Metal-binding</keyword>
<dbReference type="InterPro" id="IPR005805">
    <property type="entry name" value="Rieske_Fe-S_prot_C"/>
</dbReference>
<evidence type="ECO:0000256" key="5">
    <source>
        <dbReference type="ARBA" id="ARBA00022723"/>
    </source>
</evidence>
<dbReference type="Gene3D" id="2.102.10.10">
    <property type="entry name" value="Rieske [2Fe-2S] iron-sulphur domain"/>
    <property type="match status" value="1"/>
</dbReference>
<keyword evidence="13" id="KW-0496">Mitochondrion</keyword>
<keyword evidence="16" id="KW-1185">Reference proteome</keyword>
<dbReference type="SUPFAM" id="SSF50022">
    <property type="entry name" value="ISP domain"/>
    <property type="match status" value="1"/>
</dbReference>
<comment type="caution">
    <text evidence="15">The sequence shown here is derived from an EMBL/GenBank/DDBJ whole genome shotgun (WGS) entry which is preliminary data.</text>
</comment>
<dbReference type="Proteomes" id="UP000193467">
    <property type="component" value="Unassembled WGS sequence"/>
</dbReference>
<evidence type="ECO:0000256" key="3">
    <source>
        <dbReference type="ARBA" id="ARBA00022692"/>
    </source>
</evidence>
<proteinExistence type="inferred from homology"/>
<dbReference type="FunCoup" id="A0A1Y2DEK9">
    <property type="interactions" value="255"/>
</dbReference>
<dbReference type="InParanoid" id="A0A1Y2DEK9"/>
<evidence type="ECO:0000256" key="4">
    <source>
        <dbReference type="ARBA" id="ARBA00022714"/>
    </source>
</evidence>
<dbReference type="PANTHER" id="PTHR10134">
    <property type="entry name" value="CYTOCHROME B-C1 COMPLEX SUBUNIT RIESKE, MITOCHONDRIAL"/>
    <property type="match status" value="1"/>
</dbReference>
<dbReference type="GO" id="GO:0005743">
    <property type="term" value="C:mitochondrial inner membrane"/>
    <property type="evidence" value="ECO:0007669"/>
    <property type="project" value="UniProtKB-SubCell"/>
</dbReference>
<evidence type="ECO:0000256" key="12">
    <source>
        <dbReference type="RuleBase" id="RU004494"/>
    </source>
</evidence>
<dbReference type="STRING" id="106004.A0A1Y2DEK9"/>
<feature type="domain" description="Rieske" evidence="14">
    <location>
        <begin position="181"/>
        <end position="276"/>
    </location>
</feature>
<dbReference type="CDD" id="cd03470">
    <property type="entry name" value="Rieske_cytochrome_bc1"/>
    <property type="match status" value="1"/>
</dbReference>
<dbReference type="GO" id="GO:0046872">
    <property type="term" value="F:metal ion binding"/>
    <property type="evidence" value="ECO:0007669"/>
    <property type="project" value="UniProtKB-KW"/>
</dbReference>
<dbReference type="InterPro" id="IPR006317">
    <property type="entry name" value="Ubiquinol_cyt_c_Rdtase_Fe-S-su"/>
</dbReference>
<organism evidence="15 16">
    <name type="scientific">Leucosporidium creatinivorum</name>
    <dbReference type="NCBI Taxonomy" id="106004"/>
    <lineage>
        <taxon>Eukaryota</taxon>
        <taxon>Fungi</taxon>
        <taxon>Dikarya</taxon>
        <taxon>Basidiomycota</taxon>
        <taxon>Pucciniomycotina</taxon>
        <taxon>Microbotryomycetes</taxon>
        <taxon>Leucosporidiales</taxon>
        <taxon>Leucosporidium</taxon>
    </lineage>
</organism>
<keyword evidence="6" id="KW-1133">Transmembrane helix</keyword>
<dbReference type="OrthoDB" id="1637982at2759"/>
<keyword evidence="4" id="KW-0001">2Fe-2S</keyword>
<dbReference type="FunFam" id="2.102.10.10:FF:000001">
    <property type="entry name" value="Cytochrome b-c1 complex subunit Rieske, mitochondrial"/>
    <property type="match status" value="1"/>
</dbReference>
<dbReference type="GO" id="GO:0008121">
    <property type="term" value="F:quinol-cytochrome-c reductase activity"/>
    <property type="evidence" value="ECO:0007669"/>
    <property type="project" value="UniProtKB-EC"/>
</dbReference>
<keyword evidence="9" id="KW-0472">Membrane</keyword>